<comment type="similarity">
    <text evidence="1">In the C-terminal section; belongs to the transpeptidase family.</text>
</comment>
<dbReference type="InterPro" id="IPR036950">
    <property type="entry name" value="PBP_transglycosylase"/>
</dbReference>
<keyword evidence="11" id="KW-0961">Cell wall biogenesis/degradation</keyword>
<organism evidence="16 17">
    <name type="scientific">Virgisporangium ochraceum</name>
    <dbReference type="NCBI Taxonomy" id="65505"/>
    <lineage>
        <taxon>Bacteria</taxon>
        <taxon>Bacillati</taxon>
        <taxon>Actinomycetota</taxon>
        <taxon>Actinomycetes</taxon>
        <taxon>Micromonosporales</taxon>
        <taxon>Micromonosporaceae</taxon>
        <taxon>Virgisporangium</taxon>
    </lineage>
</organism>
<evidence type="ECO:0000259" key="15">
    <source>
        <dbReference type="Pfam" id="PF00912"/>
    </source>
</evidence>
<dbReference type="SUPFAM" id="SSF56601">
    <property type="entry name" value="beta-lactamase/transpeptidase-like"/>
    <property type="match status" value="1"/>
</dbReference>
<dbReference type="GO" id="GO:0008360">
    <property type="term" value="P:regulation of cell shape"/>
    <property type="evidence" value="ECO:0007669"/>
    <property type="project" value="UniProtKB-KW"/>
</dbReference>
<evidence type="ECO:0000259" key="14">
    <source>
        <dbReference type="Pfam" id="PF00905"/>
    </source>
</evidence>
<evidence type="ECO:0000256" key="5">
    <source>
        <dbReference type="ARBA" id="ARBA00022676"/>
    </source>
</evidence>
<dbReference type="GO" id="GO:0008955">
    <property type="term" value="F:peptidoglycan glycosyltransferase activity"/>
    <property type="evidence" value="ECO:0007669"/>
    <property type="project" value="UniProtKB-EC"/>
</dbReference>
<keyword evidence="8" id="KW-0133">Cell shape</keyword>
<comment type="catalytic activity">
    <reaction evidence="13">
        <text>[GlcNAc-(1-&gt;4)-Mur2Ac(oyl-L-Ala-gamma-D-Glu-L-Lys-D-Ala-D-Ala)](n)-di-trans,octa-cis-undecaprenyl diphosphate + beta-D-GlcNAc-(1-&gt;4)-Mur2Ac(oyl-L-Ala-gamma-D-Glu-L-Lys-D-Ala-D-Ala)-di-trans,octa-cis-undecaprenyl diphosphate = [GlcNAc-(1-&gt;4)-Mur2Ac(oyl-L-Ala-gamma-D-Glu-L-Lys-D-Ala-D-Ala)](n+1)-di-trans,octa-cis-undecaprenyl diphosphate + di-trans,octa-cis-undecaprenyl diphosphate + H(+)</text>
        <dbReference type="Rhea" id="RHEA:23708"/>
        <dbReference type="Rhea" id="RHEA-COMP:9602"/>
        <dbReference type="Rhea" id="RHEA-COMP:9603"/>
        <dbReference type="ChEBI" id="CHEBI:15378"/>
        <dbReference type="ChEBI" id="CHEBI:58405"/>
        <dbReference type="ChEBI" id="CHEBI:60033"/>
        <dbReference type="ChEBI" id="CHEBI:78435"/>
        <dbReference type="EC" id="2.4.99.28"/>
    </reaction>
</comment>
<evidence type="ECO:0000256" key="2">
    <source>
        <dbReference type="ARBA" id="ARBA00007739"/>
    </source>
</evidence>
<protein>
    <submittedName>
        <fullName evidence="16">Carboxypeptidase</fullName>
    </submittedName>
</protein>
<dbReference type="Proteomes" id="UP000635606">
    <property type="component" value="Unassembled WGS sequence"/>
</dbReference>
<proteinExistence type="inferred from homology"/>
<keyword evidence="6" id="KW-0808">Transferase</keyword>
<sequence length="702" mass="74831">MVVAALLYPLVALGGLGIKTGASELAGDLGRLRTAPLSQVSRVYAADGSTLITQFYEEYRIPVELETVSPHMQHAIIAAEDVRFFEHNGVDARGIARAFVANQRAGGVSQGASTITMQYVRMSLRDSADSPEEVFAAVEQTPTRKLREMRLAIDLEKEVSKQEILERYLNAAYFGHRAYGIYAAAEVYFSKTPAELTIGESALLAGLVQAPSAYDPATRDRTAAHDRRNYVIDRMVASGFVTPEVATEAQAAPIQLNLHEPPNDCVDVPGAVNHWGFFCDLFKTWWMTRPEYGANAMERLDLLRRGGLTVVTTLDPKAQAAAYAQVASRERIGSAFALGTVAVEPGTGNVRAMAVNRVYSLDQAGNGRHTDPKRARLGVRGNYPATVNPLLGGGNLPGYQAGSTFKLFTMLAAIERGMPLSTAINSPHRYHSRWKTEWNSPARCNGQYWCPSNASASMAGRHTMWSGFGKSVNTFFVQLEERVGPEAAVRMAERLGLTWHTDIDRLQASPAKARTWGAFTLGVADTSPLEMAGAYATLAADGKYCSPLPVASVTAPGGVTVNADGKPYAPGPNCVQAIAPEVARGGLDAARCVTGYNAAGGACGGGTAPAVYKIVGRPVAGKTGTTDDNRAIWFIGITPGLTAAGFIADPDNPFHTVAPDDRVKPKEAIAYTLRDALAGAPVLGFAPPPAHVVGASKPSRAR</sequence>
<dbReference type="GO" id="GO:0009002">
    <property type="term" value="F:serine-type D-Ala-D-Ala carboxypeptidase activity"/>
    <property type="evidence" value="ECO:0007669"/>
    <property type="project" value="UniProtKB-EC"/>
</dbReference>
<dbReference type="PANTHER" id="PTHR32282:SF33">
    <property type="entry name" value="PEPTIDOGLYCAN GLYCOSYLTRANSFERASE"/>
    <property type="match status" value="1"/>
</dbReference>
<keyword evidence="17" id="KW-1185">Reference proteome</keyword>
<evidence type="ECO:0000313" key="17">
    <source>
        <dbReference type="Proteomes" id="UP000635606"/>
    </source>
</evidence>
<evidence type="ECO:0000256" key="6">
    <source>
        <dbReference type="ARBA" id="ARBA00022679"/>
    </source>
</evidence>
<evidence type="ECO:0000313" key="16">
    <source>
        <dbReference type="EMBL" id="GIJ67705.1"/>
    </source>
</evidence>
<keyword evidence="9" id="KW-0573">Peptidoglycan synthesis</keyword>
<evidence type="ECO:0000256" key="12">
    <source>
        <dbReference type="ARBA" id="ARBA00034000"/>
    </source>
</evidence>
<dbReference type="InterPro" id="IPR023346">
    <property type="entry name" value="Lysozyme-like_dom_sf"/>
</dbReference>
<evidence type="ECO:0000256" key="9">
    <source>
        <dbReference type="ARBA" id="ARBA00022984"/>
    </source>
</evidence>
<feature type="domain" description="Glycosyl transferase family 51" evidence="15">
    <location>
        <begin position="51"/>
        <end position="235"/>
    </location>
</feature>
<evidence type="ECO:0000256" key="13">
    <source>
        <dbReference type="ARBA" id="ARBA00049902"/>
    </source>
</evidence>
<feature type="domain" description="Penicillin-binding protein transpeptidase" evidence="14">
    <location>
        <begin position="340"/>
        <end position="639"/>
    </location>
</feature>
<dbReference type="Pfam" id="PF00905">
    <property type="entry name" value="Transpeptidase"/>
    <property type="match status" value="1"/>
</dbReference>
<dbReference type="InterPro" id="IPR001264">
    <property type="entry name" value="Glyco_trans_51"/>
</dbReference>
<accession>A0A8J4E9X0</accession>
<dbReference type="FunFam" id="1.10.3810.10:FF:000001">
    <property type="entry name" value="Penicillin-binding protein 1A"/>
    <property type="match status" value="1"/>
</dbReference>
<keyword evidence="7" id="KW-0378">Hydrolase</keyword>
<dbReference type="SUPFAM" id="SSF53955">
    <property type="entry name" value="Lysozyme-like"/>
    <property type="match status" value="1"/>
</dbReference>
<evidence type="ECO:0000256" key="10">
    <source>
        <dbReference type="ARBA" id="ARBA00023268"/>
    </source>
</evidence>
<evidence type="ECO:0000256" key="4">
    <source>
        <dbReference type="ARBA" id="ARBA00022670"/>
    </source>
</evidence>
<keyword evidence="5" id="KW-0328">Glycosyltransferase</keyword>
<evidence type="ECO:0000256" key="8">
    <source>
        <dbReference type="ARBA" id="ARBA00022960"/>
    </source>
</evidence>
<dbReference type="EMBL" id="BOPH01000031">
    <property type="protein sequence ID" value="GIJ67705.1"/>
    <property type="molecule type" value="Genomic_DNA"/>
</dbReference>
<dbReference type="GO" id="GO:0030288">
    <property type="term" value="C:outer membrane-bounded periplasmic space"/>
    <property type="evidence" value="ECO:0007669"/>
    <property type="project" value="TreeGrafter"/>
</dbReference>
<comment type="catalytic activity">
    <reaction evidence="12">
        <text>Preferential cleavage: (Ac)2-L-Lys-D-Ala-|-D-Ala. Also transpeptidation of peptidyl-alanyl moieties that are N-acyl substituents of D-alanine.</text>
        <dbReference type="EC" id="3.4.16.4"/>
    </reaction>
</comment>
<dbReference type="Gene3D" id="1.10.3810.10">
    <property type="entry name" value="Biosynthetic peptidoglycan transglycosylase-like"/>
    <property type="match status" value="1"/>
</dbReference>
<gene>
    <name evidence="16" type="ORF">Voc01_026220</name>
</gene>
<dbReference type="GO" id="GO:0006508">
    <property type="term" value="P:proteolysis"/>
    <property type="evidence" value="ECO:0007669"/>
    <property type="project" value="UniProtKB-KW"/>
</dbReference>
<dbReference type="Gene3D" id="3.40.710.10">
    <property type="entry name" value="DD-peptidase/beta-lactamase superfamily"/>
    <property type="match status" value="1"/>
</dbReference>
<evidence type="ECO:0000256" key="11">
    <source>
        <dbReference type="ARBA" id="ARBA00023316"/>
    </source>
</evidence>
<name>A0A8J4E9X0_9ACTN</name>
<reference evidence="16" key="1">
    <citation type="submission" date="2021-01" db="EMBL/GenBank/DDBJ databases">
        <title>Whole genome shotgun sequence of Virgisporangium ochraceum NBRC 16418.</title>
        <authorList>
            <person name="Komaki H."/>
            <person name="Tamura T."/>
        </authorList>
    </citation>
    <scope>NUCLEOTIDE SEQUENCE</scope>
    <source>
        <strain evidence="16">NBRC 16418</strain>
    </source>
</reference>
<keyword evidence="3 16" id="KW-0121">Carboxypeptidase</keyword>
<keyword evidence="4" id="KW-0645">Protease</keyword>
<comment type="similarity">
    <text evidence="2">In the N-terminal section; belongs to the glycosyltransferase 51 family.</text>
</comment>
<dbReference type="GO" id="GO:0009252">
    <property type="term" value="P:peptidoglycan biosynthetic process"/>
    <property type="evidence" value="ECO:0007669"/>
    <property type="project" value="UniProtKB-KW"/>
</dbReference>
<dbReference type="GO" id="GO:0008658">
    <property type="term" value="F:penicillin binding"/>
    <property type="evidence" value="ECO:0007669"/>
    <property type="project" value="InterPro"/>
</dbReference>
<dbReference type="GO" id="GO:0071555">
    <property type="term" value="P:cell wall organization"/>
    <property type="evidence" value="ECO:0007669"/>
    <property type="project" value="UniProtKB-KW"/>
</dbReference>
<dbReference type="InterPro" id="IPR012338">
    <property type="entry name" value="Beta-lactam/transpept-like"/>
</dbReference>
<evidence type="ECO:0000256" key="3">
    <source>
        <dbReference type="ARBA" id="ARBA00022645"/>
    </source>
</evidence>
<dbReference type="Pfam" id="PF00912">
    <property type="entry name" value="Transgly"/>
    <property type="match status" value="1"/>
</dbReference>
<dbReference type="PANTHER" id="PTHR32282">
    <property type="entry name" value="BINDING PROTEIN TRANSPEPTIDASE, PUTATIVE-RELATED"/>
    <property type="match status" value="1"/>
</dbReference>
<dbReference type="AlphaFoldDB" id="A0A8J4E9X0"/>
<comment type="caution">
    <text evidence="16">The sequence shown here is derived from an EMBL/GenBank/DDBJ whole genome shotgun (WGS) entry which is preliminary data.</text>
</comment>
<keyword evidence="10" id="KW-0511">Multifunctional enzyme</keyword>
<evidence type="ECO:0000256" key="1">
    <source>
        <dbReference type="ARBA" id="ARBA00007090"/>
    </source>
</evidence>
<dbReference type="InterPro" id="IPR001460">
    <property type="entry name" value="PCN-bd_Tpept"/>
</dbReference>
<dbReference type="InterPro" id="IPR050396">
    <property type="entry name" value="Glycosyltr_51/Transpeptidase"/>
</dbReference>
<evidence type="ECO:0000256" key="7">
    <source>
        <dbReference type="ARBA" id="ARBA00022801"/>
    </source>
</evidence>